<gene>
    <name evidence="2" type="ORF">KC729_15815</name>
</gene>
<dbReference type="SUPFAM" id="SSF82171">
    <property type="entry name" value="DPP6 N-terminal domain-like"/>
    <property type="match status" value="1"/>
</dbReference>
<dbReference type="Proteomes" id="UP000697710">
    <property type="component" value="Unassembled WGS sequence"/>
</dbReference>
<dbReference type="InterPro" id="IPR011042">
    <property type="entry name" value="6-blade_b-propeller_TolB-like"/>
</dbReference>
<feature type="non-terminal residue" evidence="2">
    <location>
        <position position="521"/>
    </location>
</feature>
<sequence>MRKLVRRFSNATSIDGCRSRPVSARSMGSGVVLLLLVGLLAVPVHSALADATPYQKPSADITAVIDAPLTPSTMVDPTRKWLLLLERPSLPGIEELAEPELRLAGMRLSPQTNGPSRRRPSSGMQLIRMADDELRDVKGLPENPRIDDEEWSDDGSKLLFTNTTSDGIELWILDSEKAEVKRLVGPDVSMTANVAPRWIDESNIVFLRVPPDRGPAPEAPRVPTGPVIQENLGQKAPAATYQDLLASPSDEDLFDHYLTTQVTLVNLKGALRPIGPSDVYWEVRPAPGGRYLLVQRLHRPYSYLVRAGRFPVRTEIWTTEAERVRELYDSPLQEQIPIASGSVQTGPRSFEWRDDAPATVMWTEALDGGDAAAEAEYRDQLYTLEAPFEGRPRPLVKLTLRYGGITWGSGRLALVNSWEWKTRRQMTQIIQPGQPELDPVVLFDRSWEDRYNDPGSPITRVNEMGRPVLMTAQDDHTIFLSGIGASPEGNRPFLDRLDLETRQTERLFRSEAPYYERVITL</sequence>
<keyword evidence="1" id="KW-0378">Hydrolase</keyword>
<evidence type="ECO:0000256" key="1">
    <source>
        <dbReference type="ARBA" id="ARBA00022801"/>
    </source>
</evidence>
<reference evidence="2" key="2">
    <citation type="journal article" date="2021" name="Microbiome">
        <title>Successional dynamics and alternative stable states in a saline activated sludge microbial community over 9 years.</title>
        <authorList>
            <person name="Wang Y."/>
            <person name="Ye J."/>
            <person name="Ju F."/>
            <person name="Liu L."/>
            <person name="Boyd J.A."/>
            <person name="Deng Y."/>
            <person name="Parks D.H."/>
            <person name="Jiang X."/>
            <person name="Yin X."/>
            <person name="Woodcroft B.J."/>
            <person name="Tyson G.W."/>
            <person name="Hugenholtz P."/>
            <person name="Polz M.F."/>
            <person name="Zhang T."/>
        </authorList>
    </citation>
    <scope>NUCLEOTIDE SEQUENCE</scope>
    <source>
        <strain evidence="2">HKST-UBA01</strain>
    </source>
</reference>
<protein>
    <submittedName>
        <fullName evidence="2">S9 family peptidase</fullName>
    </submittedName>
</protein>
<dbReference type="Gene3D" id="2.120.10.30">
    <property type="entry name" value="TolB, C-terminal domain"/>
    <property type="match status" value="1"/>
</dbReference>
<dbReference type="GO" id="GO:0004252">
    <property type="term" value="F:serine-type endopeptidase activity"/>
    <property type="evidence" value="ECO:0007669"/>
    <property type="project" value="TreeGrafter"/>
</dbReference>
<accession>A0A956M3F8</accession>
<dbReference type="PANTHER" id="PTHR42776">
    <property type="entry name" value="SERINE PEPTIDASE S9 FAMILY MEMBER"/>
    <property type="match status" value="1"/>
</dbReference>
<dbReference type="EMBL" id="JAGQHR010000591">
    <property type="protein sequence ID" value="MCA9729156.1"/>
    <property type="molecule type" value="Genomic_DNA"/>
</dbReference>
<organism evidence="2 3">
    <name type="scientific">Eiseniibacteriota bacterium</name>
    <dbReference type="NCBI Taxonomy" id="2212470"/>
    <lineage>
        <taxon>Bacteria</taxon>
        <taxon>Candidatus Eiseniibacteriota</taxon>
    </lineage>
</organism>
<name>A0A956M3F8_UNCEI</name>
<comment type="caution">
    <text evidence="2">The sequence shown here is derived from an EMBL/GenBank/DDBJ whole genome shotgun (WGS) entry which is preliminary data.</text>
</comment>
<dbReference type="AlphaFoldDB" id="A0A956M3F8"/>
<evidence type="ECO:0000313" key="2">
    <source>
        <dbReference type="EMBL" id="MCA9729156.1"/>
    </source>
</evidence>
<reference evidence="2" key="1">
    <citation type="submission" date="2020-04" db="EMBL/GenBank/DDBJ databases">
        <authorList>
            <person name="Zhang T."/>
        </authorList>
    </citation>
    <scope>NUCLEOTIDE SEQUENCE</scope>
    <source>
        <strain evidence="2">HKST-UBA01</strain>
    </source>
</reference>
<proteinExistence type="predicted"/>
<evidence type="ECO:0000313" key="3">
    <source>
        <dbReference type="Proteomes" id="UP000697710"/>
    </source>
</evidence>
<dbReference type="PANTHER" id="PTHR42776:SF28">
    <property type="entry name" value="GLUTAMYL ENDOPEPTIDASE, CHLOROPLASTIC-RELATED"/>
    <property type="match status" value="1"/>
</dbReference>